<sequence>MSIAVGWAPIVKAEKREDGTLVITGKAADSTVDRDYQIADEAWLDGAMSKWFTAPDGGNIREQHNPQRAIGNAVHYEKRDGGHFITAEIVDPVAIAKIERKVLKGFSWSARNAAITTDKAAPGGRIVKGDIYELSVVDRPANPGCLISIAKADSNGDLQLVDSPQVVEVVDKVVNVGGLVNEPRFTPNQFADLLKSLGKGMGGTVTAPVSHPDEVPVVISPAGELTKSEDDGCPKCGADVAAADKYCANCGQKLAGGKDTGAPSKADDLVAMYGEDLTKFVGADKRKEYADKGVALPNGDFPIPDEGHLKSAIGHLGNYDGDKAKAKAHIIKRARALKLTNLLPAEWGVSKAFDTIDALRKQLDDAGINVSKVDAAAAEQEAGDVSDSKAAIAAIARLIIAEAEELAEGHLGEIQDIQMLIGAACALRCFIDSEADEIASHSAPTEASAMKTDKTDAPTEPDTSTTETETVTSKTEAAPQGELTKTDLSEMLDAAITKAVQPYKDELDAVKGQLAKVLETPRPDGPARTRTSTHTAVATKADTLRKEIAYCKQQTQVTSGDLQKGYRERMEQAEDELLKLDGAAA</sequence>
<name>A0A4R2JC66_9PSEU</name>
<organism evidence="2 3">
    <name type="scientific">Actinocrispum wychmicini</name>
    <dbReference type="NCBI Taxonomy" id="1213861"/>
    <lineage>
        <taxon>Bacteria</taxon>
        <taxon>Bacillati</taxon>
        <taxon>Actinomycetota</taxon>
        <taxon>Actinomycetes</taxon>
        <taxon>Pseudonocardiales</taxon>
        <taxon>Pseudonocardiaceae</taxon>
        <taxon>Actinocrispum</taxon>
    </lineage>
</organism>
<dbReference type="OrthoDB" id="8617742at2"/>
<dbReference type="Proteomes" id="UP000295680">
    <property type="component" value="Unassembled WGS sequence"/>
</dbReference>
<proteinExistence type="predicted"/>
<keyword evidence="3" id="KW-1185">Reference proteome</keyword>
<evidence type="ECO:0000313" key="3">
    <source>
        <dbReference type="Proteomes" id="UP000295680"/>
    </source>
</evidence>
<comment type="caution">
    <text evidence="2">The sequence shown here is derived from an EMBL/GenBank/DDBJ whole genome shotgun (WGS) entry which is preliminary data.</text>
</comment>
<dbReference type="RefSeq" id="WP_132120933.1">
    <property type="nucleotide sequence ID" value="NZ_SLWS01000006.1"/>
</dbReference>
<gene>
    <name evidence="2" type="ORF">EV192_106608</name>
</gene>
<feature type="region of interest" description="Disordered" evidence="1">
    <location>
        <begin position="440"/>
        <end position="486"/>
    </location>
</feature>
<dbReference type="AlphaFoldDB" id="A0A4R2JC66"/>
<protein>
    <recommendedName>
        <fullName evidence="4">Prohead serine protease</fullName>
    </recommendedName>
</protein>
<evidence type="ECO:0008006" key="4">
    <source>
        <dbReference type="Google" id="ProtNLM"/>
    </source>
</evidence>
<evidence type="ECO:0000256" key="1">
    <source>
        <dbReference type="SAM" id="MobiDB-lite"/>
    </source>
</evidence>
<reference evidence="2 3" key="1">
    <citation type="submission" date="2019-03" db="EMBL/GenBank/DDBJ databases">
        <title>Genomic Encyclopedia of Type Strains, Phase IV (KMG-IV): sequencing the most valuable type-strain genomes for metagenomic binning, comparative biology and taxonomic classification.</title>
        <authorList>
            <person name="Goeker M."/>
        </authorList>
    </citation>
    <scope>NUCLEOTIDE SEQUENCE [LARGE SCALE GENOMIC DNA]</scope>
    <source>
        <strain evidence="2 3">DSM 45934</strain>
    </source>
</reference>
<feature type="compositionally biased region" description="Low complexity" evidence="1">
    <location>
        <begin position="458"/>
        <end position="477"/>
    </location>
</feature>
<accession>A0A4R2JC66</accession>
<evidence type="ECO:0000313" key="2">
    <source>
        <dbReference type="EMBL" id="TCO57131.1"/>
    </source>
</evidence>
<dbReference type="EMBL" id="SLWS01000006">
    <property type="protein sequence ID" value="TCO57131.1"/>
    <property type="molecule type" value="Genomic_DNA"/>
</dbReference>